<protein>
    <submittedName>
        <fullName evidence="2">Uncharacterized protein</fullName>
    </submittedName>
</protein>
<comment type="caution">
    <text evidence="2">The sequence shown here is derived from an EMBL/GenBank/DDBJ whole genome shotgun (WGS) entry which is preliminary data.</text>
</comment>
<evidence type="ECO:0000313" key="3">
    <source>
        <dbReference type="Proteomes" id="UP000445582"/>
    </source>
</evidence>
<keyword evidence="1" id="KW-0812">Transmembrane</keyword>
<evidence type="ECO:0000256" key="1">
    <source>
        <dbReference type="SAM" id="Phobius"/>
    </source>
</evidence>
<name>A0A844YK15_9SPHN</name>
<dbReference type="AlphaFoldDB" id="A0A844YK15"/>
<reference evidence="2 3" key="1">
    <citation type="submission" date="2019-12" db="EMBL/GenBank/DDBJ databases">
        <title>Genomic-based taxomic classification of the family Erythrobacteraceae.</title>
        <authorList>
            <person name="Xu L."/>
        </authorList>
    </citation>
    <scope>NUCLEOTIDE SEQUENCE [LARGE SCALE GENOMIC DNA]</scope>
    <source>
        <strain evidence="2 3">MCCC 1A09965</strain>
    </source>
</reference>
<gene>
    <name evidence="2" type="ORF">GRI48_11715</name>
</gene>
<dbReference type="EMBL" id="WTYN01000002">
    <property type="protein sequence ID" value="MXO63679.1"/>
    <property type="molecule type" value="Genomic_DNA"/>
</dbReference>
<sequence>MAKPRRSALVLSDEAARHPFLARLPEHVRRADRPFDPRPFWRLTRDDVRGFATAYVACTLAVLVFLI</sequence>
<feature type="transmembrane region" description="Helical" evidence="1">
    <location>
        <begin position="48"/>
        <end position="66"/>
    </location>
</feature>
<organism evidence="2 3">
    <name type="scientific">Qipengyuania oceanensis</name>
    <dbReference type="NCBI Taxonomy" id="1463597"/>
    <lineage>
        <taxon>Bacteria</taxon>
        <taxon>Pseudomonadati</taxon>
        <taxon>Pseudomonadota</taxon>
        <taxon>Alphaproteobacteria</taxon>
        <taxon>Sphingomonadales</taxon>
        <taxon>Erythrobacteraceae</taxon>
        <taxon>Qipengyuania</taxon>
    </lineage>
</organism>
<keyword evidence="1" id="KW-0472">Membrane</keyword>
<keyword evidence="1" id="KW-1133">Transmembrane helix</keyword>
<evidence type="ECO:0000313" key="2">
    <source>
        <dbReference type="EMBL" id="MXO63679.1"/>
    </source>
</evidence>
<accession>A0A844YK15</accession>
<keyword evidence="3" id="KW-1185">Reference proteome</keyword>
<dbReference type="Proteomes" id="UP000445582">
    <property type="component" value="Unassembled WGS sequence"/>
</dbReference>
<proteinExistence type="predicted"/>